<evidence type="ECO:0000313" key="11">
    <source>
        <dbReference type="Proteomes" id="UP000242258"/>
    </source>
</evidence>
<dbReference type="InterPro" id="IPR005467">
    <property type="entry name" value="His_kinase_dom"/>
</dbReference>
<dbReference type="InterPro" id="IPR000014">
    <property type="entry name" value="PAS"/>
</dbReference>
<reference evidence="11" key="1">
    <citation type="submission" date="2016-09" db="EMBL/GenBank/DDBJ databases">
        <authorList>
            <person name="Wan X."/>
            <person name="Hou S."/>
        </authorList>
    </citation>
    <scope>NUCLEOTIDE SEQUENCE [LARGE SCALE GENOMIC DNA]</scope>
    <source>
        <strain evidence="11">KH87</strain>
    </source>
</reference>
<dbReference type="Gene3D" id="1.10.287.130">
    <property type="match status" value="1"/>
</dbReference>
<dbReference type="Pfam" id="PF08447">
    <property type="entry name" value="PAS_3"/>
    <property type="match status" value="2"/>
</dbReference>
<gene>
    <name evidence="10" type="ORF">BI198_03880</name>
</gene>
<dbReference type="InterPro" id="IPR003661">
    <property type="entry name" value="HisK_dim/P_dom"/>
</dbReference>
<feature type="domain" description="PAS" evidence="8">
    <location>
        <begin position="622"/>
        <end position="670"/>
    </location>
</feature>
<dbReference type="SUPFAM" id="SSF55781">
    <property type="entry name" value="GAF domain-like"/>
    <property type="match status" value="1"/>
</dbReference>
<dbReference type="GO" id="GO:0005886">
    <property type="term" value="C:plasma membrane"/>
    <property type="evidence" value="ECO:0007669"/>
    <property type="project" value="TreeGrafter"/>
</dbReference>
<dbReference type="CDD" id="cd00130">
    <property type="entry name" value="PAS"/>
    <property type="match status" value="3"/>
</dbReference>
<keyword evidence="11" id="KW-1185">Reference proteome</keyword>
<evidence type="ECO:0000313" key="10">
    <source>
        <dbReference type="EMBL" id="OEY68798.1"/>
    </source>
</evidence>
<proteinExistence type="predicted"/>
<dbReference type="InterPro" id="IPR001610">
    <property type="entry name" value="PAC"/>
</dbReference>
<dbReference type="Pfam" id="PF00989">
    <property type="entry name" value="PAS"/>
    <property type="match status" value="1"/>
</dbReference>
<dbReference type="Gene3D" id="3.30.450.40">
    <property type="match status" value="1"/>
</dbReference>
<comment type="catalytic activity">
    <reaction evidence="1">
        <text>ATP + protein L-histidine = ADP + protein N-phospho-L-histidine.</text>
        <dbReference type="EC" id="2.7.13.3"/>
    </reaction>
</comment>
<feature type="domain" description="PAS" evidence="8">
    <location>
        <begin position="465"/>
        <end position="521"/>
    </location>
</feature>
<organism evidence="10 11">
    <name type="scientific">Rheinheimera salexigens</name>
    <dbReference type="NCBI Taxonomy" id="1628148"/>
    <lineage>
        <taxon>Bacteria</taxon>
        <taxon>Pseudomonadati</taxon>
        <taxon>Pseudomonadota</taxon>
        <taxon>Gammaproteobacteria</taxon>
        <taxon>Chromatiales</taxon>
        <taxon>Chromatiaceae</taxon>
        <taxon>Rheinheimera</taxon>
    </lineage>
</organism>
<dbReference type="SMART" id="SM00388">
    <property type="entry name" value="HisKA"/>
    <property type="match status" value="1"/>
</dbReference>
<keyword evidence="3" id="KW-0597">Phosphoprotein</keyword>
<dbReference type="PANTHER" id="PTHR43047:SF72">
    <property type="entry name" value="OSMOSENSING HISTIDINE PROTEIN KINASE SLN1"/>
    <property type="match status" value="1"/>
</dbReference>
<dbReference type="CDD" id="cd16922">
    <property type="entry name" value="HATPase_EvgS-ArcB-TorS-like"/>
    <property type="match status" value="1"/>
</dbReference>
<dbReference type="CDD" id="cd00082">
    <property type="entry name" value="HisKA"/>
    <property type="match status" value="1"/>
</dbReference>
<name>A0A1E7Q421_9GAMM</name>
<dbReference type="SUPFAM" id="SSF55785">
    <property type="entry name" value="PYP-like sensor domain (PAS domain)"/>
    <property type="match status" value="4"/>
</dbReference>
<dbReference type="SMART" id="SM00387">
    <property type="entry name" value="HATPase_c"/>
    <property type="match status" value="1"/>
</dbReference>
<evidence type="ECO:0000259" key="7">
    <source>
        <dbReference type="PROSITE" id="PS50109"/>
    </source>
</evidence>
<dbReference type="InterPro" id="IPR036890">
    <property type="entry name" value="HATPase_C_sf"/>
</dbReference>
<dbReference type="Pfam" id="PF02518">
    <property type="entry name" value="HATPase_c"/>
    <property type="match status" value="1"/>
</dbReference>
<evidence type="ECO:0000259" key="8">
    <source>
        <dbReference type="PROSITE" id="PS50112"/>
    </source>
</evidence>
<dbReference type="FunFam" id="1.10.287.130:FF:000001">
    <property type="entry name" value="Two-component sensor histidine kinase"/>
    <property type="match status" value="1"/>
</dbReference>
<feature type="domain" description="Histidine kinase" evidence="7">
    <location>
        <begin position="725"/>
        <end position="950"/>
    </location>
</feature>
<dbReference type="PROSITE" id="PS50109">
    <property type="entry name" value="HIS_KIN"/>
    <property type="match status" value="1"/>
</dbReference>
<keyword evidence="6" id="KW-0902">Two-component regulatory system</keyword>
<dbReference type="PANTHER" id="PTHR43047">
    <property type="entry name" value="TWO-COMPONENT HISTIDINE PROTEIN KINASE"/>
    <property type="match status" value="1"/>
</dbReference>
<dbReference type="STRING" id="1628148.BI198_03880"/>
<dbReference type="NCBIfam" id="TIGR00229">
    <property type="entry name" value="sensory_box"/>
    <property type="match status" value="3"/>
</dbReference>
<dbReference type="Gene3D" id="2.10.70.100">
    <property type="match status" value="1"/>
</dbReference>
<accession>A0A1E7Q421</accession>
<dbReference type="GO" id="GO:0006355">
    <property type="term" value="P:regulation of DNA-templated transcription"/>
    <property type="evidence" value="ECO:0007669"/>
    <property type="project" value="InterPro"/>
</dbReference>
<dbReference type="PROSITE" id="PS50112">
    <property type="entry name" value="PAS"/>
    <property type="match status" value="2"/>
</dbReference>
<dbReference type="InterPro" id="IPR029016">
    <property type="entry name" value="GAF-like_dom_sf"/>
</dbReference>
<evidence type="ECO:0000256" key="6">
    <source>
        <dbReference type="ARBA" id="ARBA00023012"/>
    </source>
</evidence>
<dbReference type="Proteomes" id="UP000242258">
    <property type="component" value="Unassembled WGS sequence"/>
</dbReference>
<dbReference type="InterPro" id="IPR000700">
    <property type="entry name" value="PAS-assoc_C"/>
</dbReference>
<comment type="caution">
    <text evidence="10">The sequence shown here is derived from an EMBL/GenBank/DDBJ whole genome shotgun (WGS) entry which is preliminary data.</text>
</comment>
<dbReference type="PROSITE" id="PS50113">
    <property type="entry name" value="PAC"/>
    <property type="match status" value="2"/>
</dbReference>
<dbReference type="EMBL" id="MKEK01000001">
    <property type="protein sequence ID" value="OEY68798.1"/>
    <property type="molecule type" value="Genomic_DNA"/>
</dbReference>
<evidence type="ECO:0000256" key="1">
    <source>
        <dbReference type="ARBA" id="ARBA00000085"/>
    </source>
</evidence>
<protein>
    <recommendedName>
        <fullName evidence="2">histidine kinase</fullName>
        <ecNumber evidence="2">2.7.13.3</ecNumber>
    </recommendedName>
</protein>
<feature type="domain" description="PAC" evidence="9">
    <location>
        <begin position="553"/>
        <end position="606"/>
    </location>
</feature>
<evidence type="ECO:0000259" key="9">
    <source>
        <dbReference type="PROSITE" id="PS50113"/>
    </source>
</evidence>
<evidence type="ECO:0000256" key="4">
    <source>
        <dbReference type="ARBA" id="ARBA00022679"/>
    </source>
</evidence>
<evidence type="ECO:0000256" key="3">
    <source>
        <dbReference type="ARBA" id="ARBA00022553"/>
    </source>
</evidence>
<dbReference type="GO" id="GO:0009927">
    <property type="term" value="F:histidine phosphotransfer kinase activity"/>
    <property type="evidence" value="ECO:0007669"/>
    <property type="project" value="TreeGrafter"/>
</dbReference>
<dbReference type="AlphaFoldDB" id="A0A1E7Q421"/>
<dbReference type="InterPro" id="IPR004358">
    <property type="entry name" value="Sig_transdc_His_kin-like_C"/>
</dbReference>
<keyword evidence="4" id="KW-0808">Transferase</keyword>
<keyword evidence="5" id="KW-0418">Kinase</keyword>
<dbReference type="FunFam" id="3.30.565.10:FF:000010">
    <property type="entry name" value="Sensor histidine kinase RcsC"/>
    <property type="match status" value="1"/>
</dbReference>
<dbReference type="Gene3D" id="3.30.565.10">
    <property type="entry name" value="Histidine kinase-like ATPase, C-terminal domain"/>
    <property type="match status" value="1"/>
</dbReference>
<dbReference type="Pfam" id="PF00512">
    <property type="entry name" value="HisKA"/>
    <property type="match status" value="1"/>
</dbReference>
<dbReference type="InterPro" id="IPR036097">
    <property type="entry name" value="HisK_dim/P_sf"/>
</dbReference>
<evidence type="ECO:0000256" key="5">
    <source>
        <dbReference type="ARBA" id="ARBA00022777"/>
    </source>
</evidence>
<dbReference type="SMART" id="SM00086">
    <property type="entry name" value="PAC"/>
    <property type="match status" value="4"/>
</dbReference>
<feature type="domain" description="PAC" evidence="9">
    <location>
        <begin position="412"/>
        <end position="464"/>
    </location>
</feature>
<dbReference type="Gene3D" id="3.30.450.20">
    <property type="entry name" value="PAS domain"/>
    <property type="match status" value="4"/>
</dbReference>
<dbReference type="InterPro" id="IPR003594">
    <property type="entry name" value="HATPase_dom"/>
</dbReference>
<dbReference type="InterPro" id="IPR035965">
    <property type="entry name" value="PAS-like_dom_sf"/>
</dbReference>
<dbReference type="InterPro" id="IPR013767">
    <property type="entry name" value="PAS_fold"/>
</dbReference>
<dbReference type="PRINTS" id="PR00344">
    <property type="entry name" value="BCTRLSENSOR"/>
</dbReference>
<dbReference type="InterPro" id="IPR013655">
    <property type="entry name" value="PAS_fold_3"/>
</dbReference>
<dbReference type="SUPFAM" id="SSF47384">
    <property type="entry name" value="Homodimeric domain of signal transducing histidine kinase"/>
    <property type="match status" value="1"/>
</dbReference>
<dbReference type="SUPFAM" id="SSF55874">
    <property type="entry name" value="ATPase domain of HSP90 chaperone/DNA topoisomerase II/histidine kinase"/>
    <property type="match status" value="1"/>
</dbReference>
<sequence length="951" mass="106848">MYGTLEDISEQKQRQLALQLKQKLTSFQAKILSSKVIFAAEQDSWGYFCQQIAQALNVERVSIWLDKNHSQQLTCQHLHLDKDQHKSASQPSQLKLSITQYPQYFKALEQEAIIATTDVSQCLAMAELTDCYLKPEKIVSKLDGIIMSDSGPAGIIWVETTESTKQQRQWHSEELRFMLTMSSIASTILSLMELKRLNNAYQHTNNLLTRTSELATIGLWELALPDLTIHWNKVTRQIHEVTKDYIPDATVAINFYRQGDNRTRIEHCLEQAMTKNMPFDDNFEIITAKGNKKWVRVVAHPEFVAGECRRVFGLFQDITAITQSYHALQQSNEELELTQQRLDVASQNARIGFWQAWPETGELWWSSVVFQVFGFDEATTIPSIDLFKQCLHPDDATLVAISEKNAKTSGIHDVIHRIITPDGSVRWVHELAKLLPNSDKGHATFVGSVQDITEKVIAEQAHYRLTSLLQTVLDAASEVSIIAIDTEGIIQLVNKGAEAMLGYQADELIHQQSLAILHDQNEVAARATELSEKYAESIIGVDVFTVEAQRYGFERRRWIYQCKDGSELLVQVIVTPMRDEQNTITGYLCLAHDITMQEHISFELNQFFNLSQSLLCISSPAGYFIRVNKAFHQVLGHSEAELLKQPILNFVHPDDMAKTQVELVKILEGSVSASFSNRLRHKEGHYISLEWFTAVDPDTGKLYSAAQDITERLKLEQLKSEFVSTVSHELRTPITSITGALGLVLSGMVGELQPESKKLLNIASSNCDRLANLINDLLDIEKLNAGKMQVELATYAVASLLQRAIEENQTYSSKQDIQLNWQLPLAAQQWQIRIDEFRFLQIMANLISNAIKFSPANSQVTVTAEVKQAAEQSMLVIAVTDQGSGIAEYYKPRIFEKFSQADASDAREKGGTGLGLALSKELAEAMGGTISFDSSVGKGSTFYVHFPLISA</sequence>
<dbReference type="EC" id="2.7.13.3" evidence="2"/>
<dbReference type="SMART" id="SM00091">
    <property type="entry name" value="PAS"/>
    <property type="match status" value="3"/>
</dbReference>
<evidence type="ECO:0000256" key="2">
    <source>
        <dbReference type="ARBA" id="ARBA00012438"/>
    </source>
</evidence>
<dbReference type="GO" id="GO:0000155">
    <property type="term" value="F:phosphorelay sensor kinase activity"/>
    <property type="evidence" value="ECO:0007669"/>
    <property type="project" value="InterPro"/>
</dbReference>